<dbReference type="InterPro" id="IPR021153">
    <property type="entry name" value="HrcA_C"/>
</dbReference>
<dbReference type="InterPro" id="IPR005104">
    <property type="entry name" value="WHTH_HrcA_DNA-bd"/>
</dbReference>
<comment type="caution">
    <text evidence="8">The sequence shown here is derived from an EMBL/GenBank/DDBJ whole genome shotgun (WGS) entry which is preliminary data.</text>
</comment>
<feature type="domain" description="Heat-inducible transcription repressor HrcA C-terminal" evidence="6">
    <location>
        <begin position="77"/>
        <end position="236"/>
    </location>
</feature>
<gene>
    <name evidence="5" type="primary">hrcA</name>
    <name evidence="8" type="ORF">A2735_01355</name>
</gene>
<dbReference type="STRING" id="1802660.A2735_01355"/>
<keyword evidence="3 5" id="KW-0346">Stress response</keyword>
<sequence length="252" mass="28796">MNVTKRQNTLLDFIIREYVKTAKPIPSALVCKKSKLKVSPATIRNEMNYLEENGYLEQRHTSGGRVPTDKAYRYYVNKLLNHPSQLEVNQENKKDITRALFKAGPDSRAINKAIARVLSEQSGNLVITGIAEEAEFFKQGLVSLSRHPEFQKVDSLFQLTSFFEGFDLMFQLIEREFMRILGVPDGIQIQILIGHENPFCQIKGETIMCTKYLLPGDVVGSLTLIGPKRMDYEKNIALIKYTTDQLRKINNH</sequence>
<evidence type="ECO:0000256" key="3">
    <source>
        <dbReference type="ARBA" id="ARBA00023016"/>
    </source>
</evidence>
<dbReference type="AlphaFoldDB" id="A0A1F8EA90"/>
<comment type="similarity">
    <text evidence="5">Belongs to the HrcA family.</text>
</comment>
<dbReference type="PANTHER" id="PTHR34824:SF1">
    <property type="entry name" value="HEAT-INDUCIBLE TRANSCRIPTION REPRESSOR HRCA"/>
    <property type="match status" value="1"/>
</dbReference>
<evidence type="ECO:0000313" key="8">
    <source>
        <dbReference type="EMBL" id="OGM97786.1"/>
    </source>
</evidence>
<dbReference type="SUPFAM" id="SSF55781">
    <property type="entry name" value="GAF domain-like"/>
    <property type="match status" value="1"/>
</dbReference>
<dbReference type="InterPro" id="IPR036388">
    <property type="entry name" value="WH-like_DNA-bd_sf"/>
</dbReference>
<evidence type="ECO:0000313" key="9">
    <source>
        <dbReference type="Proteomes" id="UP000178520"/>
    </source>
</evidence>
<dbReference type="Pfam" id="PF03444">
    <property type="entry name" value="WHD_HrcA"/>
    <property type="match status" value="1"/>
</dbReference>
<evidence type="ECO:0000259" key="6">
    <source>
        <dbReference type="Pfam" id="PF01628"/>
    </source>
</evidence>
<dbReference type="EMBL" id="MGJA01000008">
    <property type="protein sequence ID" value="OGM97786.1"/>
    <property type="molecule type" value="Genomic_DNA"/>
</dbReference>
<evidence type="ECO:0000256" key="5">
    <source>
        <dbReference type="HAMAP-Rule" id="MF_00081"/>
    </source>
</evidence>
<dbReference type="InterPro" id="IPR036390">
    <property type="entry name" value="WH_DNA-bd_sf"/>
</dbReference>
<evidence type="ECO:0000259" key="7">
    <source>
        <dbReference type="Pfam" id="PF03444"/>
    </source>
</evidence>
<organism evidence="8 9">
    <name type="scientific">Candidatus Yanofskybacteria bacterium RIFCSPHIGHO2_01_FULL_41_21</name>
    <dbReference type="NCBI Taxonomy" id="1802660"/>
    <lineage>
        <taxon>Bacteria</taxon>
        <taxon>Candidatus Yanofskyibacteriota</taxon>
    </lineage>
</organism>
<protein>
    <recommendedName>
        <fullName evidence="5">Heat-inducible transcription repressor HrcA</fullName>
    </recommendedName>
</protein>
<dbReference type="InterPro" id="IPR002571">
    <property type="entry name" value="HrcA"/>
</dbReference>
<keyword evidence="2 5" id="KW-0805">Transcription regulation</keyword>
<keyword evidence="1 5" id="KW-0678">Repressor</keyword>
<keyword evidence="4 5" id="KW-0804">Transcription</keyword>
<feature type="domain" description="Winged helix-turn-helix transcription repressor HrcA DNA-binding" evidence="7">
    <location>
        <begin position="3"/>
        <end position="74"/>
    </location>
</feature>
<dbReference type="PANTHER" id="PTHR34824">
    <property type="entry name" value="HEAT-INDUCIBLE TRANSCRIPTION REPRESSOR HRCA"/>
    <property type="match status" value="1"/>
</dbReference>
<dbReference type="SUPFAM" id="SSF46785">
    <property type="entry name" value="Winged helix' DNA-binding domain"/>
    <property type="match status" value="1"/>
</dbReference>
<dbReference type="Pfam" id="PF01628">
    <property type="entry name" value="HrcA"/>
    <property type="match status" value="1"/>
</dbReference>
<comment type="function">
    <text evidence="5">Negative regulator of class I heat shock genes (grpE-dnaK-dnaJ and groELS operons). Prevents heat-shock induction of these operons.</text>
</comment>
<name>A0A1F8EA90_9BACT</name>
<dbReference type="GO" id="GO:0003677">
    <property type="term" value="F:DNA binding"/>
    <property type="evidence" value="ECO:0007669"/>
    <property type="project" value="InterPro"/>
</dbReference>
<dbReference type="Gene3D" id="1.10.10.10">
    <property type="entry name" value="Winged helix-like DNA-binding domain superfamily/Winged helix DNA-binding domain"/>
    <property type="match status" value="1"/>
</dbReference>
<dbReference type="Proteomes" id="UP000178520">
    <property type="component" value="Unassembled WGS sequence"/>
</dbReference>
<evidence type="ECO:0000256" key="4">
    <source>
        <dbReference type="ARBA" id="ARBA00023163"/>
    </source>
</evidence>
<proteinExistence type="inferred from homology"/>
<dbReference type="GO" id="GO:0045892">
    <property type="term" value="P:negative regulation of DNA-templated transcription"/>
    <property type="evidence" value="ECO:0007669"/>
    <property type="project" value="UniProtKB-UniRule"/>
</dbReference>
<evidence type="ECO:0000256" key="2">
    <source>
        <dbReference type="ARBA" id="ARBA00023015"/>
    </source>
</evidence>
<evidence type="ECO:0000256" key="1">
    <source>
        <dbReference type="ARBA" id="ARBA00022491"/>
    </source>
</evidence>
<dbReference type="HAMAP" id="MF_00081">
    <property type="entry name" value="HrcA"/>
    <property type="match status" value="1"/>
</dbReference>
<accession>A0A1F8EA90</accession>
<reference evidence="8 9" key="1">
    <citation type="journal article" date="2016" name="Nat. Commun.">
        <title>Thousands of microbial genomes shed light on interconnected biogeochemical processes in an aquifer system.</title>
        <authorList>
            <person name="Anantharaman K."/>
            <person name="Brown C.T."/>
            <person name="Hug L.A."/>
            <person name="Sharon I."/>
            <person name="Castelle C.J."/>
            <person name="Probst A.J."/>
            <person name="Thomas B.C."/>
            <person name="Singh A."/>
            <person name="Wilkins M.J."/>
            <person name="Karaoz U."/>
            <person name="Brodie E.L."/>
            <person name="Williams K.H."/>
            <person name="Hubbard S.S."/>
            <person name="Banfield J.F."/>
        </authorList>
    </citation>
    <scope>NUCLEOTIDE SEQUENCE [LARGE SCALE GENOMIC DNA]</scope>
</reference>